<dbReference type="EMBL" id="JAIWQS010000009">
    <property type="protein sequence ID" value="KAJ8754571.1"/>
    <property type="molecule type" value="Genomic_DNA"/>
</dbReference>
<dbReference type="AlphaFoldDB" id="A0AAV8SQL6"/>
<keyword evidence="11" id="KW-0418">Kinase</keyword>
<dbReference type="InterPro" id="IPR050528">
    <property type="entry name" value="L-type_Lectin-RKs"/>
</dbReference>
<dbReference type="Pfam" id="PF00069">
    <property type="entry name" value="Pkinase"/>
    <property type="match status" value="1"/>
</dbReference>
<evidence type="ECO:0000256" key="14">
    <source>
        <dbReference type="ARBA" id="ARBA00023136"/>
    </source>
</evidence>
<dbReference type="GO" id="GO:0005524">
    <property type="term" value="F:ATP binding"/>
    <property type="evidence" value="ECO:0007669"/>
    <property type="project" value="UniProtKB-UniRule"/>
</dbReference>
<gene>
    <name evidence="21" type="ORF">K2173_005732</name>
</gene>
<comment type="similarity">
    <text evidence="3">In the N-terminal section; belongs to the leguminous lectin family.</text>
</comment>
<protein>
    <recommendedName>
        <fullName evidence="20">Protein kinase domain-containing protein</fullName>
    </recommendedName>
</protein>
<dbReference type="InterPro" id="IPR013320">
    <property type="entry name" value="ConA-like_dom_sf"/>
</dbReference>
<dbReference type="InterPro" id="IPR000719">
    <property type="entry name" value="Prot_kinase_dom"/>
</dbReference>
<evidence type="ECO:0000256" key="6">
    <source>
        <dbReference type="ARBA" id="ARBA00022679"/>
    </source>
</evidence>
<evidence type="ECO:0000256" key="9">
    <source>
        <dbReference type="ARBA" id="ARBA00022734"/>
    </source>
</evidence>
<comment type="similarity">
    <text evidence="2">Belongs to the leguminous lectin family.</text>
</comment>
<evidence type="ECO:0000256" key="10">
    <source>
        <dbReference type="ARBA" id="ARBA00022741"/>
    </source>
</evidence>
<dbReference type="PROSITE" id="PS00107">
    <property type="entry name" value="PROTEIN_KINASE_ATP"/>
    <property type="match status" value="1"/>
</dbReference>
<keyword evidence="12 17" id="KW-0067">ATP-binding</keyword>
<dbReference type="Gene3D" id="3.30.200.20">
    <property type="entry name" value="Phosphorylase Kinase, domain 1"/>
    <property type="match status" value="1"/>
</dbReference>
<dbReference type="SUPFAM" id="SSF49899">
    <property type="entry name" value="Concanavalin A-like lectins/glucanases"/>
    <property type="match status" value="1"/>
</dbReference>
<dbReference type="GO" id="GO:0030246">
    <property type="term" value="F:carbohydrate binding"/>
    <property type="evidence" value="ECO:0007669"/>
    <property type="project" value="UniProtKB-KW"/>
</dbReference>
<keyword evidence="13 18" id="KW-1133">Transmembrane helix</keyword>
<evidence type="ECO:0000256" key="8">
    <source>
        <dbReference type="ARBA" id="ARBA00022729"/>
    </source>
</evidence>
<feature type="binding site" evidence="17">
    <location>
        <position position="344"/>
    </location>
    <ligand>
        <name>ATP</name>
        <dbReference type="ChEBI" id="CHEBI:30616"/>
    </ligand>
</feature>
<evidence type="ECO:0000256" key="11">
    <source>
        <dbReference type="ARBA" id="ARBA00022777"/>
    </source>
</evidence>
<evidence type="ECO:0000256" key="17">
    <source>
        <dbReference type="PROSITE-ProRule" id="PRU10141"/>
    </source>
</evidence>
<dbReference type="Proteomes" id="UP001159364">
    <property type="component" value="Linkage Group LG09"/>
</dbReference>
<feature type="domain" description="Protein kinase" evidence="20">
    <location>
        <begin position="316"/>
        <end position="585"/>
    </location>
</feature>
<evidence type="ECO:0000256" key="18">
    <source>
        <dbReference type="SAM" id="Phobius"/>
    </source>
</evidence>
<dbReference type="PROSITE" id="PS00108">
    <property type="entry name" value="PROTEIN_KINASE_ST"/>
    <property type="match status" value="1"/>
</dbReference>
<dbReference type="InterPro" id="IPR001220">
    <property type="entry name" value="Legume_lectin_dom"/>
</dbReference>
<dbReference type="GO" id="GO:0005886">
    <property type="term" value="C:plasma membrane"/>
    <property type="evidence" value="ECO:0007669"/>
    <property type="project" value="UniProtKB-SubCell"/>
</dbReference>
<keyword evidence="16" id="KW-0325">Glycoprotein</keyword>
<evidence type="ECO:0000256" key="7">
    <source>
        <dbReference type="ARBA" id="ARBA00022692"/>
    </source>
</evidence>
<evidence type="ECO:0000256" key="13">
    <source>
        <dbReference type="ARBA" id="ARBA00022989"/>
    </source>
</evidence>
<evidence type="ECO:0000256" key="15">
    <source>
        <dbReference type="ARBA" id="ARBA00023170"/>
    </source>
</evidence>
<comment type="similarity">
    <text evidence="4">In the C-terminal section; belongs to the protein kinase superfamily. Ser/Thr protein kinase family.</text>
</comment>
<feature type="chain" id="PRO_5043687064" description="Protein kinase domain-containing protein" evidence="19">
    <location>
        <begin position="26"/>
        <end position="620"/>
    </location>
</feature>
<feature type="transmembrane region" description="Helical" evidence="18">
    <location>
        <begin position="253"/>
        <end position="277"/>
    </location>
</feature>
<dbReference type="GO" id="GO:0004672">
    <property type="term" value="F:protein kinase activity"/>
    <property type="evidence" value="ECO:0007669"/>
    <property type="project" value="InterPro"/>
</dbReference>
<evidence type="ECO:0000313" key="22">
    <source>
        <dbReference type="Proteomes" id="UP001159364"/>
    </source>
</evidence>
<accession>A0AAV8SQL6</accession>
<evidence type="ECO:0000256" key="1">
    <source>
        <dbReference type="ARBA" id="ARBA00004251"/>
    </source>
</evidence>
<evidence type="ECO:0000259" key="20">
    <source>
        <dbReference type="PROSITE" id="PS50011"/>
    </source>
</evidence>
<keyword evidence="10 17" id="KW-0547">Nucleotide-binding</keyword>
<keyword evidence="8 19" id="KW-0732">Signal</keyword>
<keyword evidence="14 18" id="KW-0472">Membrane</keyword>
<evidence type="ECO:0000256" key="16">
    <source>
        <dbReference type="ARBA" id="ARBA00023180"/>
    </source>
</evidence>
<dbReference type="SUPFAM" id="SSF56112">
    <property type="entry name" value="Protein kinase-like (PK-like)"/>
    <property type="match status" value="1"/>
</dbReference>
<comment type="caution">
    <text evidence="21">The sequence shown here is derived from an EMBL/GenBank/DDBJ whole genome shotgun (WGS) entry which is preliminary data.</text>
</comment>
<keyword evidence="22" id="KW-1185">Reference proteome</keyword>
<dbReference type="PROSITE" id="PS50011">
    <property type="entry name" value="PROTEIN_KINASE_DOM"/>
    <property type="match status" value="1"/>
</dbReference>
<dbReference type="InterPro" id="IPR008271">
    <property type="entry name" value="Ser/Thr_kinase_AS"/>
</dbReference>
<keyword evidence="5" id="KW-1003">Cell membrane</keyword>
<evidence type="ECO:0000256" key="2">
    <source>
        <dbReference type="ARBA" id="ARBA00007606"/>
    </source>
</evidence>
<dbReference type="GO" id="GO:0002229">
    <property type="term" value="P:defense response to oomycetes"/>
    <property type="evidence" value="ECO:0007669"/>
    <property type="project" value="UniProtKB-ARBA"/>
</dbReference>
<name>A0AAV8SQL6_9ROSI</name>
<organism evidence="21 22">
    <name type="scientific">Erythroxylum novogranatense</name>
    <dbReference type="NCBI Taxonomy" id="1862640"/>
    <lineage>
        <taxon>Eukaryota</taxon>
        <taxon>Viridiplantae</taxon>
        <taxon>Streptophyta</taxon>
        <taxon>Embryophyta</taxon>
        <taxon>Tracheophyta</taxon>
        <taxon>Spermatophyta</taxon>
        <taxon>Magnoliopsida</taxon>
        <taxon>eudicotyledons</taxon>
        <taxon>Gunneridae</taxon>
        <taxon>Pentapetalae</taxon>
        <taxon>rosids</taxon>
        <taxon>fabids</taxon>
        <taxon>Malpighiales</taxon>
        <taxon>Erythroxylaceae</taxon>
        <taxon>Erythroxylum</taxon>
    </lineage>
</organism>
<dbReference type="PANTHER" id="PTHR27007">
    <property type="match status" value="1"/>
</dbReference>
<comment type="subcellular location">
    <subcellularLocation>
        <location evidence="1">Cell membrane</location>
        <topology evidence="1">Single-pass type I membrane protein</topology>
    </subcellularLocation>
</comment>
<evidence type="ECO:0000256" key="12">
    <source>
        <dbReference type="ARBA" id="ARBA00022840"/>
    </source>
</evidence>
<evidence type="ECO:0000256" key="19">
    <source>
        <dbReference type="SAM" id="SignalP"/>
    </source>
</evidence>
<evidence type="ECO:0000256" key="3">
    <source>
        <dbReference type="ARBA" id="ARBA00008536"/>
    </source>
</evidence>
<feature type="signal peptide" evidence="19">
    <location>
        <begin position="1"/>
        <end position="25"/>
    </location>
</feature>
<evidence type="ECO:0000256" key="5">
    <source>
        <dbReference type="ARBA" id="ARBA00022475"/>
    </source>
</evidence>
<reference evidence="21 22" key="1">
    <citation type="submission" date="2021-09" db="EMBL/GenBank/DDBJ databases">
        <title>Genomic insights and catalytic innovation underlie evolution of tropane alkaloids biosynthesis.</title>
        <authorList>
            <person name="Wang Y.-J."/>
            <person name="Tian T."/>
            <person name="Huang J.-P."/>
            <person name="Huang S.-X."/>
        </authorList>
    </citation>
    <scope>NUCLEOTIDE SEQUENCE [LARGE SCALE GENOMIC DNA]</scope>
    <source>
        <strain evidence="21">KIB-2018</strain>
        <tissue evidence="21">Leaf</tissue>
    </source>
</reference>
<dbReference type="InterPro" id="IPR011009">
    <property type="entry name" value="Kinase-like_dom_sf"/>
</dbReference>
<dbReference type="Gene3D" id="1.10.510.10">
    <property type="entry name" value="Transferase(Phosphotransferase) domain 1"/>
    <property type="match status" value="1"/>
</dbReference>
<dbReference type="Gene3D" id="2.60.120.200">
    <property type="match status" value="1"/>
</dbReference>
<dbReference type="CDD" id="cd06899">
    <property type="entry name" value="lectin_legume_LecRK_Arcelin_ConA"/>
    <property type="match status" value="1"/>
</dbReference>
<keyword evidence="7 18" id="KW-0812">Transmembrane</keyword>
<keyword evidence="15" id="KW-0675">Receptor</keyword>
<keyword evidence="9" id="KW-0430">Lectin</keyword>
<dbReference type="Pfam" id="PF00139">
    <property type="entry name" value="Lectin_legB"/>
    <property type="match status" value="1"/>
</dbReference>
<dbReference type="SMART" id="SM00220">
    <property type="entry name" value="S_TKc"/>
    <property type="match status" value="1"/>
</dbReference>
<dbReference type="FunFam" id="1.10.510.10:FF:000240">
    <property type="entry name" value="Lectin-domain containing receptor kinase A4.3"/>
    <property type="match status" value="1"/>
</dbReference>
<proteinExistence type="inferred from homology"/>
<keyword evidence="6" id="KW-0808">Transferase</keyword>
<evidence type="ECO:0000313" key="21">
    <source>
        <dbReference type="EMBL" id="KAJ8754571.1"/>
    </source>
</evidence>
<evidence type="ECO:0000256" key="4">
    <source>
        <dbReference type="ARBA" id="ARBA00010217"/>
    </source>
</evidence>
<dbReference type="InterPro" id="IPR017441">
    <property type="entry name" value="Protein_kinase_ATP_BS"/>
</dbReference>
<sequence length="620" mass="70252">MVHYMRTGSVIFLIILHLLIPCNLPFSFNITRFDSNANDIIYEGDAIPTVVGAIELINMVDYLCRVGHATYSRPIRLWDSSTRTLADFTTHFSFTIDTQNATKYGHGIAFFLAPVGYTIPPNSAGGFLGFDTFANPEWDPPMQHVGINNNSLASMIYAKWDVESLSDKAVNVWITYNATTKNLFVQWDNPVVIGNYTNLSHQIDLAKVLPEKVVIGFSAATGQYGERSTVNSWEFTSSNLDSKEPTKRWKVKLYFKVLLPSCLLVFVLAVGIGWFVIGKRMGKKKANVASLDTYLERGALPKRFCYQELVTATQNFADDRKLGQGGSGLVYRGTLIGRLVAVKKVFAGSEHLESLFINEVKIISQLRHRNLVQFIGWCHDKKEFLLVYEFMPNGSLDAYLFGKKRALPWNKRYKIAQGLASALRYLHEDAEHCVLHRDVKPDNIFLSEDFTTKLGDFGISKLLNEQMTTEITNPVGTNGYMAPEYQKIGRASKESDMFSFGVVALEIASGERNYKMGDHMQLVKEVWTRYKQGNMLDEADERLKGHFEWKEMQCMMILGLLCTNPIAEKRPSAGEVIKFLNHEEPLPELPAMMHDPLFDLPLPYVDFEEHDSNFPKYATN</sequence>